<name>A0ACC2QRJ1_9NEOP</name>
<protein>
    <submittedName>
        <fullName evidence="1">Uncharacterized protein</fullName>
    </submittedName>
</protein>
<gene>
    <name evidence="1" type="ORF">PYW08_004674</name>
</gene>
<comment type="caution">
    <text evidence="1">The sequence shown here is derived from an EMBL/GenBank/DDBJ whole genome shotgun (WGS) entry which is preliminary data.</text>
</comment>
<dbReference type="Proteomes" id="UP001231649">
    <property type="component" value="Chromosome 16"/>
</dbReference>
<accession>A0ACC2QRJ1</accession>
<dbReference type="EMBL" id="CM056792">
    <property type="protein sequence ID" value="KAJ8722272.1"/>
    <property type="molecule type" value="Genomic_DNA"/>
</dbReference>
<evidence type="ECO:0000313" key="1">
    <source>
        <dbReference type="EMBL" id="KAJ8722272.1"/>
    </source>
</evidence>
<organism evidence="1 2">
    <name type="scientific">Mythimna loreyi</name>
    <dbReference type="NCBI Taxonomy" id="667449"/>
    <lineage>
        <taxon>Eukaryota</taxon>
        <taxon>Metazoa</taxon>
        <taxon>Ecdysozoa</taxon>
        <taxon>Arthropoda</taxon>
        <taxon>Hexapoda</taxon>
        <taxon>Insecta</taxon>
        <taxon>Pterygota</taxon>
        <taxon>Neoptera</taxon>
        <taxon>Endopterygota</taxon>
        <taxon>Lepidoptera</taxon>
        <taxon>Glossata</taxon>
        <taxon>Ditrysia</taxon>
        <taxon>Noctuoidea</taxon>
        <taxon>Noctuidae</taxon>
        <taxon>Noctuinae</taxon>
        <taxon>Hadenini</taxon>
        <taxon>Mythimna</taxon>
    </lineage>
</organism>
<reference evidence="1" key="1">
    <citation type="submission" date="2023-03" db="EMBL/GenBank/DDBJ databases">
        <title>Chromosome-level genomes of two armyworms, Mythimna separata and Mythimna loreyi, provide insights into the biosynthesis and reception of sex pheromones.</title>
        <authorList>
            <person name="Zhao H."/>
        </authorList>
    </citation>
    <scope>NUCLEOTIDE SEQUENCE</scope>
    <source>
        <strain evidence="1">BeijingLab</strain>
    </source>
</reference>
<sequence>MAASITFVIFLFLLLRTSVSMPISLDEKTVKSQSDNASIIEETVVPLTDTILGLKEETEIVQTVQAESVLNVFESVEGAKRIKRDVARSGAFCPGDLIRFGSLCVPPESDENNEVSDDYQDGR</sequence>
<keyword evidence="2" id="KW-1185">Reference proteome</keyword>
<proteinExistence type="predicted"/>
<evidence type="ECO:0000313" key="2">
    <source>
        <dbReference type="Proteomes" id="UP001231649"/>
    </source>
</evidence>